<evidence type="ECO:0000313" key="1">
    <source>
        <dbReference type="EMBL" id="RRT86182.1"/>
    </source>
</evidence>
<protein>
    <submittedName>
        <fullName evidence="1">Uncharacterized protein</fullName>
    </submittedName>
</protein>
<comment type="caution">
    <text evidence="1">The sequence shown here is derived from an EMBL/GenBank/DDBJ whole genome shotgun (WGS) entry which is preliminary data.</text>
</comment>
<dbReference type="Proteomes" id="UP000287651">
    <property type="component" value="Unassembled WGS sequence"/>
</dbReference>
<reference evidence="1 2" key="1">
    <citation type="journal article" date="2014" name="Agronomy (Basel)">
        <title>A Draft Genome Sequence for Ensete ventricosum, the Drought-Tolerant Tree Against Hunger.</title>
        <authorList>
            <person name="Harrison J."/>
            <person name="Moore K.A."/>
            <person name="Paszkiewicz K."/>
            <person name="Jones T."/>
            <person name="Grant M."/>
            <person name="Ambacheew D."/>
            <person name="Muzemil S."/>
            <person name="Studholme D.J."/>
        </authorList>
    </citation>
    <scope>NUCLEOTIDE SEQUENCE [LARGE SCALE GENOMIC DNA]</scope>
</reference>
<proteinExistence type="predicted"/>
<dbReference type="EMBL" id="AMZH03000005">
    <property type="protein sequence ID" value="RRT86182.1"/>
    <property type="molecule type" value="Genomic_DNA"/>
</dbReference>
<evidence type="ECO:0000313" key="2">
    <source>
        <dbReference type="Proteomes" id="UP000287651"/>
    </source>
</evidence>
<dbReference type="AlphaFoldDB" id="A0A444G751"/>
<sequence>MKLTKVLLQVPYFASTFVILGVFIHPCVSSFLCTDMFLLIRSIVSKKVRSNEQVLLISKTFGKKTESLIIFLLQLLAFTLSITMRSTTTIPYQKV</sequence>
<gene>
    <name evidence="1" type="ORF">B296_00002848</name>
</gene>
<accession>A0A444G751</accession>
<organism evidence="1 2">
    <name type="scientific">Ensete ventricosum</name>
    <name type="common">Abyssinian banana</name>
    <name type="synonym">Musa ensete</name>
    <dbReference type="NCBI Taxonomy" id="4639"/>
    <lineage>
        <taxon>Eukaryota</taxon>
        <taxon>Viridiplantae</taxon>
        <taxon>Streptophyta</taxon>
        <taxon>Embryophyta</taxon>
        <taxon>Tracheophyta</taxon>
        <taxon>Spermatophyta</taxon>
        <taxon>Magnoliopsida</taxon>
        <taxon>Liliopsida</taxon>
        <taxon>Zingiberales</taxon>
        <taxon>Musaceae</taxon>
        <taxon>Ensete</taxon>
    </lineage>
</organism>
<name>A0A444G751_ENSVE</name>